<dbReference type="GO" id="GO:0005524">
    <property type="term" value="F:ATP binding"/>
    <property type="evidence" value="ECO:0007669"/>
    <property type="project" value="UniProtKB-UniRule"/>
</dbReference>
<dbReference type="EMBL" id="MFMD01000033">
    <property type="protein sequence ID" value="OGG76340.1"/>
    <property type="molecule type" value="Genomic_DNA"/>
</dbReference>
<dbReference type="InterPro" id="IPR032678">
    <property type="entry name" value="tRNA-synt_1_cat_dom"/>
</dbReference>
<comment type="caution">
    <text evidence="12">The sequence shown here is derived from an EMBL/GenBank/DDBJ whole genome shotgun (WGS) entry which is preliminary data.</text>
</comment>
<sequence>MPQRPGIVLMYTCGPTVYGQQHIGNLRAAIFSDTIARTLKAARYRVKRVTNITDVGHMVGDGDSGEDKMSLGAKREKLTPEEVAARYTKIFIDDLDDLNVDTDDIRFPRATEYIKEQIALAKTLEEKGFAYYLPSGLYFDTQKFPRYGRLGGVSDAHLEAGARVEVVRGKHHPADFVLWRIAKANDLQQWDSPWGRGNPGWHIECSAMVRSLLGQEIDIHTGGEEHVSIHHNNEIAQSEAASGRTFVHYWMHNAHLTMGGGKISKSTGNVVYLSDITAKEFNPLSLRYFFLQAHYRTSLSFSWDALAGALEALNRLWRLSREIARESKQKGAPSEARTRFLAAVRDDLATPQALGILWEALRSEDYTPEEKWGLLESAEEHLGLSLTAPPDTGALAEADVPEDIRELLASREIARTSKDFAAADRIRGEIEKGGYRVDDGPNGPVLTRRTL</sequence>
<dbReference type="InterPro" id="IPR009080">
    <property type="entry name" value="tRNAsynth_Ia_anticodon-bd"/>
</dbReference>
<keyword evidence="6 9" id="KW-0067">ATP-binding</keyword>
<feature type="binding site" evidence="9">
    <location>
        <position position="205"/>
    </location>
    <ligand>
        <name>Zn(2+)</name>
        <dbReference type="ChEBI" id="CHEBI:29105"/>
    </ligand>
</feature>
<dbReference type="HAMAP" id="MF_00041">
    <property type="entry name" value="Cys_tRNA_synth"/>
    <property type="match status" value="1"/>
</dbReference>
<dbReference type="InterPro" id="IPR014729">
    <property type="entry name" value="Rossmann-like_a/b/a_fold"/>
</dbReference>
<keyword evidence="4 9" id="KW-0547">Nucleotide-binding</keyword>
<dbReference type="PANTHER" id="PTHR10890:SF3">
    <property type="entry name" value="CYSTEINE--TRNA LIGASE, CYTOPLASMIC"/>
    <property type="match status" value="1"/>
</dbReference>
<comment type="catalytic activity">
    <reaction evidence="9">
        <text>tRNA(Cys) + L-cysteine + ATP = L-cysteinyl-tRNA(Cys) + AMP + diphosphate</text>
        <dbReference type="Rhea" id="RHEA:17773"/>
        <dbReference type="Rhea" id="RHEA-COMP:9661"/>
        <dbReference type="Rhea" id="RHEA-COMP:9679"/>
        <dbReference type="ChEBI" id="CHEBI:30616"/>
        <dbReference type="ChEBI" id="CHEBI:33019"/>
        <dbReference type="ChEBI" id="CHEBI:35235"/>
        <dbReference type="ChEBI" id="CHEBI:78442"/>
        <dbReference type="ChEBI" id="CHEBI:78517"/>
        <dbReference type="ChEBI" id="CHEBI:456215"/>
        <dbReference type="EC" id="6.1.1.16"/>
    </reaction>
</comment>
<evidence type="ECO:0000256" key="3">
    <source>
        <dbReference type="ARBA" id="ARBA00022723"/>
    </source>
</evidence>
<feature type="binding site" evidence="9">
    <location>
        <position position="234"/>
    </location>
    <ligand>
        <name>Zn(2+)</name>
        <dbReference type="ChEBI" id="CHEBI:29105"/>
    </ligand>
</feature>
<keyword evidence="3 9" id="KW-0479">Metal-binding</keyword>
<dbReference type="Pfam" id="PF01406">
    <property type="entry name" value="tRNA-synt_1e"/>
    <property type="match status" value="1"/>
</dbReference>
<evidence type="ECO:0000256" key="8">
    <source>
        <dbReference type="ARBA" id="ARBA00023146"/>
    </source>
</evidence>
<evidence type="ECO:0000259" key="10">
    <source>
        <dbReference type="Pfam" id="PF01406"/>
    </source>
</evidence>
<dbReference type="Proteomes" id="UP000176714">
    <property type="component" value="Unassembled WGS sequence"/>
</dbReference>
<dbReference type="NCBIfam" id="TIGR00435">
    <property type="entry name" value="cysS"/>
    <property type="match status" value="1"/>
</dbReference>
<dbReference type="GO" id="GO:0004817">
    <property type="term" value="F:cysteine-tRNA ligase activity"/>
    <property type="evidence" value="ECO:0007669"/>
    <property type="project" value="UniProtKB-UniRule"/>
</dbReference>
<evidence type="ECO:0000256" key="9">
    <source>
        <dbReference type="HAMAP-Rule" id="MF_00041"/>
    </source>
</evidence>
<feature type="domain" description="tRNA synthetases class I catalytic" evidence="10">
    <location>
        <begin position="5"/>
        <end position="309"/>
    </location>
</feature>
<dbReference type="Gene3D" id="3.40.50.620">
    <property type="entry name" value="HUPs"/>
    <property type="match status" value="1"/>
</dbReference>
<feature type="binding site" evidence="9">
    <location>
        <position position="230"/>
    </location>
    <ligand>
        <name>Zn(2+)</name>
        <dbReference type="ChEBI" id="CHEBI:29105"/>
    </ligand>
</feature>
<proteinExistence type="inferred from homology"/>
<evidence type="ECO:0000256" key="2">
    <source>
        <dbReference type="ARBA" id="ARBA00022598"/>
    </source>
</evidence>
<dbReference type="Gene3D" id="1.20.120.1910">
    <property type="entry name" value="Cysteine-tRNA ligase, C-terminal anti-codon recognition domain"/>
    <property type="match status" value="1"/>
</dbReference>
<evidence type="ECO:0000256" key="5">
    <source>
        <dbReference type="ARBA" id="ARBA00022833"/>
    </source>
</evidence>
<name>A0A1F6ERT4_9BACT</name>
<feature type="binding site" evidence="9">
    <location>
        <position position="265"/>
    </location>
    <ligand>
        <name>ATP</name>
        <dbReference type="ChEBI" id="CHEBI:30616"/>
    </ligand>
</feature>
<dbReference type="PRINTS" id="PR00983">
    <property type="entry name" value="TRNASYNTHCYS"/>
</dbReference>
<dbReference type="AlphaFoldDB" id="A0A1F6ERT4"/>
<feature type="binding site" evidence="9">
    <location>
        <position position="13"/>
    </location>
    <ligand>
        <name>Zn(2+)</name>
        <dbReference type="ChEBI" id="CHEBI:29105"/>
    </ligand>
</feature>
<evidence type="ECO:0000256" key="6">
    <source>
        <dbReference type="ARBA" id="ARBA00022840"/>
    </source>
</evidence>
<evidence type="ECO:0000256" key="1">
    <source>
        <dbReference type="ARBA" id="ARBA00011245"/>
    </source>
</evidence>
<evidence type="ECO:0000256" key="4">
    <source>
        <dbReference type="ARBA" id="ARBA00022741"/>
    </source>
</evidence>
<dbReference type="EC" id="6.1.1.16" evidence="9"/>
<keyword evidence="5 9" id="KW-0862">Zinc</keyword>
<comment type="subcellular location">
    <subcellularLocation>
        <location evidence="9">Cytoplasm</location>
    </subcellularLocation>
</comment>
<keyword evidence="8 9" id="KW-0030">Aminoacyl-tRNA synthetase</keyword>
<evidence type="ECO:0000256" key="7">
    <source>
        <dbReference type="ARBA" id="ARBA00022917"/>
    </source>
</evidence>
<dbReference type="PANTHER" id="PTHR10890">
    <property type="entry name" value="CYSTEINYL-TRNA SYNTHETASE"/>
    <property type="match status" value="1"/>
</dbReference>
<dbReference type="Pfam" id="PF23493">
    <property type="entry name" value="CysS_C"/>
    <property type="match status" value="1"/>
</dbReference>
<dbReference type="SUPFAM" id="SSF47323">
    <property type="entry name" value="Anticodon-binding domain of a subclass of class I aminoacyl-tRNA synthetases"/>
    <property type="match status" value="1"/>
</dbReference>
<dbReference type="STRING" id="1798516.A2950_01350"/>
<evidence type="ECO:0000313" key="13">
    <source>
        <dbReference type="Proteomes" id="UP000176714"/>
    </source>
</evidence>
<dbReference type="GO" id="GO:0006423">
    <property type="term" value="P:cysteinyl-tRNA aminoacylation"/>
    <property type="evidence" value="ECO:0007669"/>
    <property type="project" value="UniProtKB-UniRule"/>
</dbReference>
<dbReference type="GO" id="GO:0008270">
    <property type="term" value="F:zinc ion binding"/>
    <property type="evidence" value="ECO:0007669"/>
    <property type="project" value="UniProtKB-UniRule"/>
</dbReference>
<feature type="domain" description="Cysteinyl-tRNA ligase anticodon binding" evidence="11">
    <location>
        <begin position="399"/>
        <end position="440"/>
    </location>
</feature>
<dbReference type="InterPro" id="IPR015803">
    <property type="entry name" value="Cys-tRNA-ligase"/>
</dbReference>
<keyword evidence="2 9" id="KW-0436">Ligase</keyword>
<dbReference type="InterPro" id="IPR056411">
    <property type="entry name" value="CysS_C"/>
</dbReference>
<keyword evidence="9" id="KW-0963">Cytoplasm</keyword>
<comment type="similarity">
    <text evidence="9">Belongs to the class-I aminoacyl-tRNA synthetase family.</text>
</comment>
<organism evidence="12 13">
    <name type="scientific">Candidatus Kaiserbacteria bacterium RIFCSPLOWO2_01_FULL_55_19</name>
    <dbReference type="NCBI Taxonomy" id="1798516"/>
    <lineage>
        <taxon>Bacteria</taxon>
        <taxon>Candidatus Kaiseribacteriota</taxon>
    </lineage>
</organism>
<dbReference type="GO" id="GO:0005829">
    <property type="term" value="C:cytosol"/>
    <property type="evidence" value="ECO:0007669"/>
    <property type="project" value="TreeGrafter"/>
</dbReference>
<gene>
    <name evidence="9" type="primary">cysS</name>
    <name evidence="12" type="ORF">A2950_01350</name>
</gene>
<accession>A0A1F6ERT4</accession>
<protein>
    <recommendedName>
        <fullName evidence="9">Cysteine--tRNA ligase</fullName>
        <ecNumber evidence="9">6.1.1.16</ecNumber>
    </recommendedName>
    <alternativeName>
        <fullName evidence="9">Cysteinyl-tRNA synthetase</fullName>
        <shortName evidence="9">CysRS</shortName>
    </alternativeName>
</protein>
<comment type="subunit">
    <text evidence="1 9">Monomer.</text>
</comment>
<dbReference type="InterPro" id="IPR024909">
    <property type="entry name" value="Cys-tRNA/MSH_ligase"/>
</dbReference>
<feature type="short sequence motif" description="'HIGH' region" evidence="9">
    <location>
        <begin position="15"/>
        <end position="25"/>
    </location>
</feature>
<keyword evidence="7 9" id="KW-0648">Protein biosynthesis</keyword>
<comment type="cofactor">
    <cofactor evidence="9">
        <name>Zn(2+)</name>
        <dbReference type="ChEBI" id="CHEBI:29105"/>
    </cofactor>
    <text evidence="9">Binds 1 zinc ion per subunit.</text>
</comment>
<evidence type="ECO:0000313" key="12">
    <source>
        <dbReference type="EMBL" id="OGG76340.1"/>
    </source>
</evidence>
<evidence type="ECO:0000259" key="11">
    <source>
        <dbReference type="Pfam" id="PF23493"/>
    </source>
</evidence>
<comment type="caution">
    <text evidence="9">Lacks conserved residue(s) required for the propagation of feature annotation.</text>
</comment>
<dbReference type="SUPFAM" id="SSF52374">
    <property type="entry name" value="Nucleotidylyl transferase"/>
    <property type="match status" value="1"/>
</dbReference>
<reference evidence="12 13" key="1">
    <citation type="journal article" date="2016" name="Nat. Commun.">
        <title>Thousands of microbial genomes shed light on interconnected biogeochemical processes in an aquifer system.</title>
        <authorList>
            <person name="Anantharaman K."/>
            <person name="Brown C.T."/>
            <person name="Hug L.A."/>
            <person name="Sharon I."/>
            <person name="Castelle C.J."/>
            <person name="Probst A.J."/>
            <person name="Thomas B.C."/>
            <person name="Singh A."/>
            <person name="Wilkins M.J."/>
            <person name="Karaoz U."/>
            <person name="Brodie E.L."/>
            <person name="Williams K.H."/>
            <person name="Hubbard S.S."/>
            <person name="Banfield J.F."/>
        </authorList>
    </citation>
    <scope>NUCLEOTIDE SEQUENCE [LARGE SCALE GENOMIC DNA]</scope>
</reference>